<protein>
    <recommendedName>
        <fullName evidence="3">DUF659 domain-containing protein</fullName>
    </recommendedName>
</protein>
<dbReference type="AlphaFoldDB" id="A0A1J8PJE8"/>
<keyword evidence="2" id="KW-1185">Reference proteome</keyword>
<evidence type="ECO:0000313" key="2">
    <source>
        <dbReference type="Proteomes" id="UP000183567"/>
    </source>
</evidence>
<feature type="non-terminal residue" evidence="1">
    <location>
        <position position="514"/>
    </location>
</feature>
<reference evidence="1 2" key="1">
    <citation type="submission" date="2016-03" db="EMBL/GenBank/DDBJ databases">
        <title>Comparative genomics of the ectomycorrhizal sister species Rhizopogon vinicolor and Rhizopogon vesiculosus (Basidiomycota: Boletales) reveals a divergence of the mating type B locus.</title>
        <authorList>
            <person name="Mujic A.B."/>
            <person name="Kuo A."/>
            <person name="Tritt A."/>
            <person name="Lipzen A."/>
            <person name="Chen C."/>
            <person name="Johnson J."/>
            <person name="Sharma A."/>
            <person name="Barry K."/>
            <person name="Grigoriev I.V."/>
            <person name="Spatafora J.W."/>
        </authorList>
    </citation>
    <scope>NUCLEOTIDE SEQUENCE [LARGE SCALE GENOMIC DNA]</scope>
    <source>
        <strain evidence="1 2">AM-OR11-056</strain>
    </source>
</reference>
<dbReference type="SUPFAM" id="SSF53098">
    <property type="entry name" value="Ribonuclease H-like"/>
    <property type="match status" value="1"/>
</dbReference>
<comment type="caution">
    <text evidence="1">The sequence shown here is derived from an EMBL/GenBank/DDBJ whole genome shotgun (WGS) entry which is preliminary data.</text>
</comment>
<evidence type="ECO:0000313" key="1">
    <source>
        <dbReference type="EMBL" id="OJA08695.1"/>
    </source>
</evidence>
<dbReference type="OrthoDB" id="2423954at2759"/>
<name>A0A1J8PJE8_9AGAM</name>
<dbReference type="STRING" id="180088.A0A1J8PJE8"/>
<accession>A0A1J8PJE8</accession>
<dbReference type="Proteomes" id="UP000183567">
    <property type="component" value="Unassembled WGS sequence"/>
</dbReference>
<organism evidence="1 2">
    <name type="scientific">Rhizopogon vesiculosus</name>
    <dbReference type="NCBI Taxonomy" id="180088"/>
    <lineage>
        <taxon>Eukaryota</taxon>
        <taxon>Fungi</taxon>
        <taxon>Dikarya</taxon>
        <taxon>Basidiomycota</taxon>
        <taxon>Agaricomycotina</taxon>
        <taxon>Agaricomycetes</taxon>
        <taxon>Agaricomycetidae</taxon>
        <taxon>Boletales</taxon>
        <taxon>Suillineae</taxon>
        <taxon>Rhizopogonaceae</taxon>
        <taxon>Rhizopogon</taxon>
    </lineage>
</organism>
<proteinExistence type="predicted"/>
<sequence length="514" mass="56862">MCTHLKNCQRQPEDVREQAYALCILRGWIKGPPGARSVSLNTPLQQVVDLPLQTLPNLRIHGVGMNHDMGSTSASQFGVPPLFLSSFPLASGSGMNSSSQASTSASNLQAPTPNYWPGSVLPQYTQSPHFSAHALYPQSDTPISNLSSASESSIALSLPLARSISTSPAPILFTDAAHILPTTTGNRVRAVSRTHSGGLNVQVSQWSNVTQERFETHLANITASCGFPSNWVENHAVWDFFNEILPSASHVSSYQLSHRIVPRKAERHRNAAIQRSRDQFATLQTDGWTGGNFCHLIAFMMTTAKREVHTVRVTDVSSERKTADHLKMLILEVIKEVDVKWKATIVAITSDASGESRAARKRLVDEFPWRLLDLRTTLDILAAQERDRGSDAKIVTGDAKSQRKAREMLELIEDPLMWHVLAKYYSMLTHIGPLALAVNFAQAAHCRLDEVLIILGYLVSRYHDLLNTTTSTDDQIGFHAIINSLEKRWSKSDQTVFLAAVILNPLYKAKPFAQ</sequence>
<dbReference type="EMBL" id="LVVM01006232">
    <property type="protein sequence ID" value="OJA08695.1"/>
    <property type="molecule type" value="Genomic_DNA"/>
</dbReference>
<gene>
    <name evidence="1" type="ORF">AZE42_13152</name>
</gene>
<dbReference type="InterPro" id="IPR012337">
    <property type="entry name" value="RNaseH-like_sf"/>
</dbReference>
<evidence type="ECO:0008006" key="3">
    <source>
        <dbReference type="Google" id="ProtNLM"/>
    </source>
</evidence>